<evidence type="ECO:0000256" key="2">
    <source>
        <dbReference type="ARBA" id="ARBA00023002"/>
    </source>
</evidence>
<dbReference type="InterPro" id="IPR014026">
    <property type="entry name" value="UDP-Glc/GDP-Man_DH_dimer"/>
</dbReference>
<dbReference type="PIRSF" id="PIRSF500136">
    <property type="entry name" value="UDP_ManNAc_DH"/>
    <property type="match status" value="1"/>
</dbReference>
<dbReference type="GO" id="GO:0051287">
    <property type="term" value="F:NAD binding"/>
    <property type="evidence" value="ECO:0007669"/>
    <property type="project" value="InterPro"/>
</dbReference>
<dbReference type="Proteomes" id="UP000256388">
    <property type="component" value="Unassembled WGS sequence"/>
</dbReference>
<dbReference type="PIRSF" id="PIRSF000124">
    <property type="entry name" value="UDPglc_GDPman_dh"/>
    <property type="match status" value="1"/>
</dbReference>
<dbReference type="SUPFAM" id="SSF51735">
    <property type="entry name" value="NAD(P)-binding Rossmann-fold domains"/>
    <property type="match status" value="1"/>
</dbReference>
<dbReference type="GO" id="GO:0016628">
    <property type="term" value="F:oxidoreductase activity, acting on the CH-CH group of donors, NAD or NADP as acceptor"/>
    <property type="evidence" value="ECO:0007669"/>
    <property type="project" value="InterPro"/>
</dbReference>
<dbReference type="InterPro" id="IPR014027">
    <property type="entry name" value="UDP-Glc/GDP-Man_DH_C"/>
</dbReference>
<dbReference type="InterPro" id="IPR001732">
    <property type="entry name" value="UDP-Glc/GDP-Man_DH_N"/>
</dbReference>
<keyword evidence="7" id="KW-1185">Reference proteome</keyword>
<reference evidence="6 7" key="1">
    <citation type="submission" date="2018-08" db="EMBL/GenBank/DDBJ databases">
        <title>Genomic Encyclopedia of Type Strains, Phase IV (KMG-IV): sequencing the most valuable type-strain genomes for metagenomic binning, comparative biology and taxonomic classification.</title>
        <authorList>
            <person name="Goeker M."/>
        </authorList>
    </citation>
    <scope>NUCLEOTIDE SEQUENCE [LARGE SCALE GENOMIC DNA]</scope>
    <source>
        <strain evidence="6 7">DSM 23923</strain>
    </source>
</reference>
<dbReference type="NCBIfam" id="TIGR03026">
    <property type="entry name" value="NDP-sugDHase"/>
    <property type="match status" value="1"/>
</dbReference>
<gene>
    <name evidence="6" type="ORF">DFR64_2699</name>
</gene>
<dbReference type="InterPro" id="IPR028359">
    <property type="entry name" value="UDP_ManNAc/GlcNAc_DH"/>
</dbReference>
<evidence type="ECO:0000256" key="4">
    <source>
        <dbReference type="PIRNR" id="PIRNR000124"/>
    </source>
</evidence>
<comment type="similarity">
    <text evidence="1 4">Belongs to the UDP-glucose/GDP-mannose dehydrogenase family.</text>
</comment>
<dbReference type="Pfam" id="PF03721">
    <property type="entry name" value="UDPG_MGDP_dh_N"/>
    <property type="match status" value="1"/>
</dbReference>
<dbReference type="EMBL" id="QUMS01000004">
    <property type="protein sequence ID" value="REG06266.1"/>
    <property type="molecule type" value="Genomic_DNA"/>
</dbReference>
<dbReference type="SUPFAM" id="SSF48179">
    <property type="entry name" value="6-phosphogluconate dehydrogenase C-terminal domain-like"/>
    <property type="match status" value="1"/>
</dbReference>
<accession>A0A347ZQ24</accession>
<evidence type="ECO:0000313" key="7">
    <source>
        <dbReference type="Proteomes" id="UP000256388"/>
    </source>
</evidence>
<dbReference type="PANTHER" id="PTHR43491:SF2">
    <property type="entry name" value="UDP-N-ACETYL-D-MANNOSAMINE DEHYDROGENASE"/>
    <property type="match status" value="1"/>
</dbReference>
<dbReference type="InterPro" id="IPR036291">
    <property type="entry name" value="NAD(P)-bd_dom_sf"/>
</dbReference>
<dbReference type="GO" id="GO:0016616">
    <property type="term" value="F:oxidoreductase activity, acting on the CH-OH group of donors, NAD or NADP as acceptor"/>
    <property type="evidence" value="ECO:0007669"/>
    <property type="project" value="InterPro"/>
</dbReference>
<dbReference type="SMART" id="SM00984">
    <property type="entry name" value="UDPG_MGDP_dh_C"/>
    <property type="match status" value="1"/>
</dbReference>
<dbReference type="Pfam" id="PF00984">
    <property type="entry name" value="UDPG_MGDP_dh"/>
    <property type="match status" value="1"/>
</dbReference>
<dbReference type="InterPro" id="IPR017476">
    <property type="entry name" value="UDP-Glc/GDP-Man"/>
</dbReference>
<proteinExistence type="inferred from homology"/>
<evidence type="ECO:0000259" key="5">
    <source>
        <dbReference type="SMART" id="SM00984"/>
    </source>
</evidence>
<evidence type="ECO:0000256" key="3">
    <source>
        <dbReference type="ARBA" id="ARBA00023027"/>
    </source>
</evidence>
<dbReference type="PANTHER" id="PTHR43491">
    <property type="entry name" value="UDP-N-ACETYL-D-MANNOSAMINE DEHYDROGENASE"/>
    <property type="match status" value="1"/>
</dbReference>
<name>A0A347ZQ24_9CHLR</name>
<protein>
    <submittedName>
        <fullName evidence="6">UDP-N-acetyl-D-mannosaminuronic acid dehydrogenase</fullName>
    </submittedName>
</protein>
<comment type="caution">
    <text evidence="6">The sequence shown here is derived from an EMBL/GenBank/DDBJ whole genome shotgun (WGS) entry which is preliminary data.</text>
</comment>
<dbReference type="InterPro" id="IPR036220">
    <property type="entry name" value="UDP-Glc/GDP-Man_DH_C_sf"/>
</dbReference>
<dbReference type="GO" id="GO:0000271">
    <property type="term" value="P:polysaccharide biosynthetic process"/>
    <property type="evidence" value="ECO:0007669"/>
    <property type="project" value="InterPro"/>
</dbReference>
<sequence length="438" mass="47647">MSQIELQKKIEDHSARLAVIGLGYVGLPVAALFAQRGFNVTGVDVKAERVDRINQGISPIEGDEPGLSELIAGVVKSCKLHATTDYDELKDVDVVLVDVETPVNHAHIPEYEALRAALKSLSAVLKEGALVVIESTIMPGTMQNVVLPILEKNTERKVGQGFYLGNCPERVMPGKLLKNLNSMSRVVGGDSPDTAAAMRALYGNIVAADLDTADWITAELVKTVENTYRDVQIAFANETAMICEALGADVWRVRELVRKSPGREMLLPGAGVGGHCIPKDPWLLASSVKGLDVRVRLIPAARDINSFMPSHMLDLLKGRIKDLNGKRILLLGYAYLEDSDDTRDAPSQYFIKALEAEGGQAVVHDPYVAEFAGDLYEKAKDCDAAVLITAHSQYKSLDFAKLKAALKTPVLVDGRNLWDKMEVSKAGLDLVRLGDFSM</sequence>
<evidence type="ECO:0000256" key="1">
    <source>
        <dbReference type="ARBA" id="ARBA00006601"/>
    </source>
</evidence>
<dbReference type="RefSeq" id="WP_116225964.1">
    <property type="nucleotide sequence ID" value="NZ_AP018437.1"/>
</dbReference>
<dbReference type="InterPro" id="IPR008927">
    <property type="entry name" value="6-PGluconate_DH-like_C_sf"/>
</dbReference>
<keyword evidence="3" id="KW-0520">NAD</keyword>
<feature type="domain" description="UDP-glucose/GDP-mannose dehydrogenase C-terminal" evidence="5">
    <location>
        <begin position="329"/>
        <end position="420"/>
    </location>
</feature>
<dbReference type="AlphaFoldDB" id="A0A347ZQ24"/>
<keyword evidence="2" id="KW-0560">Oxidoreductase</keyword>
<evidence type="ECO:0000313" key="6">
    <source>
        <dbReference type="EMBL" id="REG06266.1"/>
    </source>
</evidence>
<dbReference type="Pfam" id="PF03720">
    <property type="entry name" value="UDPG_MGDP_dh_C"/>
    <property type="match status" value="1"/>
</dbReference>
<organism evidence="6 7">
    <name type="scientific">Pelolinea submarina</name>
    <dbReference type="NCBI Taxonomy" id="913107"/>
    <lineage>
        <taxon>Bacteria</taxon>
        <taxon>Bacillati</taxon>
        <taxon>Chloroflexota</taxon>
        <taxon>Anaerolineae</taxon>
        <taxon>Anaerolineales</taxon>
        <taxon>Anaerolineaceae</taxon>
        <taxon>Pelolinea</taxon>
    </lineage>
</organism>
<dbReference type="SUPFAM" id="SSF52413">
    <property type="entry name" value="UDP-glucose/GDP-mannose dehydrogenase C-terminal domain"/>
    <property type="match status" value="1"/>
</dbReference>
<dbReference type="Gene3D" id="3.40.50.720">
    <property type="entry name" value="NAD(P)-binding Rossmann-like Domain"/>
    <property type="match status" value="2"/>
</dbReference>
<dbReference type="OrthoDB" id="9803238at2"/>